<dbReference type="GO" id="GO:0006260">
    <property type="term" value="P:DNA replication"/>
    <property type="evidence" value="ECO:0007669"/>
    <property type="project" value="UniProtKB-KW"/>
</dbReference>
<dbReference type="GO" id="GO:0003688">
    <property type="term" value="F:DNA replication origin binding"/>
    <property type="evidence" value="ECO:0007669"/>
    <property type="project" value="InterPro"/>
</dbReference>
<name>A0A9D4BYQ2_DREPO</name>
<keyword evidence="6" id="KW-1185">Reference proteome</keyword>
<dbReference type="EMBL" id="JAIWYP010000014">
    <property type="protein sequence ID" value="KAH3713401.1"/>
    <property type="molecule type" value="Genomic_DNA"/>
</dbReference>
<organism evidence="4 6">
    <name type="scientific">Dreissena polymorpha</name>
    <name type="common">Zebra mussel</name>
    <name type="synonym">Mytilus polymorpha</name>
    <dbReference type="NCBI Taxonomy" id="45954"/>
    <lineage>
        <taxon>Eukaryota</taxon>
        <taxon>Metazoa</taxon>
        <taxon>Spiralia</taxon>
        <taxon>Lophotrochozoa</taxon>
        <taxon>Mollusca</taxon>
        <taxon>Bivalvia</taxon>
        <taxon>Autobranchia</taxon>
        <taxon>Heteroconchia</taxon>
        <taxon>Euheterodonta</taxon>
        <taxon>Imparidentia</taxon>
        <taxon>Neoheterodontei</taxon>
        <taxon>Myida</taxon>
        <taxon>Dreissenoidea</taxon>
        <taxon>Dreissenidae</taxon>
        <taxon>Dreissena</taxon>
    </lineage>
</organism>
<dbReference type="InterPro" id="IPR027417">
    <property type="entry name" value="P-loop_NTPase"/>
</dbReference>
<protein>
    <recommendedName>
        <fullName evidence="1">Replication origin-binding protein</fullName>
    </recommendedName>
</protein>
<evidence type="ECO:0000256" key="1">
    <source>
        <dbReference type="ARBA" id="ARBA00014069"/>
    </source>
</evidence>
<dbReference type="Gene3D" id="3.40.50.300">
    <property type="entry name" value="P-loop containing nucleotide triphosphate hydrolases"/>
    <property type="match status" value="2"/>
</dbReference>
<reference evidence="4" key="2">
    <citation type="submission" date="2020-11" db="EMBL/GenBank/DDBJ databases">
        <authorList>
            <person name="McCartney M.A."/>
            <person name="Auch B."/>
            <person name="Kono T."/>
            <person name="Mallez S."/>
            <person name="Becker A."/>
            <person name="Gohl D.M."/>
            <person name="Silverstein K.A.T."/>
            <person name="Koren S."/>
            <person name="Bechman K.B."/>
            <person name="Herman A."/>
            <person name="Abrahante J.E."/>
            <person name="Garbe J."/>
        </authorList>
    </citation>
    <scope>NUCLEOTIDE SEQUENCE</scope>
    <source>
        <strain evidence="4">Duluth1</strain>
        <tissue evidence="4">Whole animal</tissue>
    </source>
</reference>
<dbReference type="Pfam" id="PF02399">
    <property type="entry name" value="Herpes_ori_bp"/>
    <property type="match status" value="1"/>
</dbReference>
<feature type="domain" description="Helicase ATP-binding" evidence="3">
    <location>
        <begin position="45"/>
        <end position="191"/>
    </location>
</feature>
<dbReference type="InterPro" id="IPR003450">
    <property type="entry name" value="Replication_origin-bd"/>
</dbReference>
<evidence type="ECO:0000313" key="4">
    <source>
        <dbReference type="EMBL" id="KAH3713401.1"/>
    </source>
</evidence>
<dbReference type="EMBL" id="JAIWYP010000005">
    <property type="protein sequence ID" value="KAH3822753.1"/>
    <property type="molecule type" value="Genomic_DNA"/>
</dbReference>
<accession>A0A9D4BYQ2</accession>
<evidence type="ECO:0000313" key="5">
    <source>
        <dbReference type="EMBL" id="KAH3822753.1"/>
    </source>
</evidence>
<evidence type="ECO:0000256" key="2">
    <source>
        <dbReference type="ARBA" id="ARBA00022705"/>
    </source>
</evidence>
<dbReference type="AlphaFoldDB" id="A0A9D4BYQ2"/>
<comment type="caution">
    <text evidence="4">The sequence shown here is derived from an EMBL/GenBank/DDBJ whole genome shotgun (WGS) entry which is preliminary data.</text>
</comment>
<proteinExistence type="predicted"/>
<dbReference type="PROSITE" id="PS51192">
    <property type="entry name" value="HELICASE_ATP_BIND_1"/>
    <property type="match status" value="1"/>
</dbReference>
<gene>
    <name evidence="4" type="ORF">DPMN_073193</name>
    <name evidence="5" type="ORF">DPMN_124543</name>
</gene>
<reference evidence="4" key="1">
    <citation type="journal article" date="2019" name="bioRxiv">
        <title>The Genome of the Zebra Mussel, Dreissena polymorpha: A Resource for Invasive Species Research.</title>
        <authorList>
            <person name="McCartney M.A."/>
            <person name="Auch B."/>
            <person name="Kono T."/>
            <person name="Mallez S."/>
            <person name="Zhang Y."/>
            <person name="Obille A."/>
            <person name="Becker A."/>
            <person name="Abrahante J.E."/>
            <person name="Garbe J."/>
            <person name="Badalamenti J.P."/>
            <person name="Herman A."/>
            <person name="Mangelson H."/>
            <person name="Liachko I."/>
            <person name="Sullivan S."/>
            <person name="Sone E.D."/>
            <person name="Koren S."/>
            <person name="Silverstein K.A.T."/>
            <person name="Beckman K.B."/>
            <person name="Gohl D.M."/>
        </authorList>
    </citation>
    <scope>NUCLEOTIDE SEQUENCE</scope>
    <source>
        <strain evidence="4">Duluth1</strain>
        <tissue evidence="4">Whole animal</tissue>
    </source>
</reference>
<dbReference type="SUPFAM" id="SSF52540">
    <property type="entry name" value="P-loop containing nucleoside triphosphate hydrolases"/>
    <property type="match status" value="1"/>
</dbReference>
<evidence type="ECO:0000259" key="3">
    <source>
        <dbReference type="PROSITE" id="PS51192"/>
    </source>
</evidence>
<sequence>MAMTVDKLDLAVYGTDCKALVKALRQSFRVFEHNCDKLPNIYNRYLKEKQFYSLYVRSHMGSGKTTQLRNVIRNFKRSSMLSKKELKALIISPRQMFTSCIVNKLNDFQDYRQVKKPYSCIKYPRLVVQVQSLRHFEDIEIDSFSVKGYSVVILDEAHSIIDELFTDLMTPQQKKHSITTFVKVLRAIPRWICLDAHLSLDLINIFKAIDISSGIDKHMLCLINTYKRDDFKLIFYRKCLYSALVIRLLKAKLNKSATFAKYKPLLCTQKIKCLFDDEHSDTSEDIFRTIYIRDMLRGKDNSDLLVDLQDELARGKKICVTTSTKKQAKLLHSVFTSCSYEVILLTKDSSEEQKRNFASEPDKYLKGCQLFIYTTAFQVGIDVSATVPYFDIHYIFMECSTNVPSPGAFVQALGRIRTLKSNTYKIVVMDTRKRNILETLDSNCLVPLDRNLIIPDCNNSIKELLTNFHFKERAIGKNPVLYVEMFIRLLSCKAKPYALINGEMFSVDNVVNFYNFQYSYNEYNVFVDTFIIQYECEIQQELDKYINNIWTRLETSSIYVSTLVNNFDAFIQLPDNMSRSECLLKVCEFTSFSFGFVYTYIFGTDNELKKNYCEQNFKTYLPKCTVHDLYRLKCLFGTFVKCCLTNSPCRWKLIKDKYQVLLHTFKNDIVFCYSKFVNAVVSRAASIDDLFRKLLSKTLRVFVYNDYVDLTELRSYTTIIDVNKLISYNTT</sequence>
<keyword evidence="2" id="KW-0235">DNA replication</keyword>
<dbReference type="Proteomes" id="UP000828390">
    <property type="component" value="Unassembled WGS sequence"/>
</dbReference>
<dbReference type="GO" id="GO:0005524">
    <property type="term" value="F:ATP binding"/>
    <property type="evidence" value="ECO:0007669"/>
    <property type="project" value="InterPro"/>
</dbReference>
<dbReference type="InterPro" id="IPR014001">
    <property type="entry name" value="Helicase_ATP-bd"/>
</dbReference>
<evidence type="ECO:0000313" key="6">
    <source>
        <dbReference type="Proteomes" id="UP000828390"/>
    </source>
</evidence>